<organism evidence="2 3">
    <name type="scientific">Paenibacillus alvei</name>
    <name type="common">Bacillus alvei</name>
    <dbReference type="NCBI Taxonomy" id="44250"/>
    <lineage>
        <taxon>Bacteria</taxon>
        <taxon>Bacillati</taxon>
        <taxon>Bacillota</taxon>
        <taxon>Bacilli</taxon>
        <taxon>Bacillales</taxon>
        <taxon>Paenibacillaceae</taxon>
        <taxon>Paenibacillus</taxon>
    </lineage>
</organism>
<dbReference type="GeneID" id="94487230"/>
<dbReference type="Gene3D" id="3.40.50.12080">
    <property type="match status" value="2"/>
</dbReference>
<evidence type="ECO:0000313" key="3">
    <source>
        <dbReference type="Proteomes" id="UP001527181"/>
    </source>
</evidence>
<sequence>MKKCIVFGNCHVFPIRRYLMSSHTFRYSYKLLEILPIQGCNQEIGVGDHLLGECDLFIYMRTSDAYGPYLSSEYLLSKLPERCVKISIGNAYFKTYYPQFTFDNKDTLYGYEDQNVIRLLKKGESKERIVALLSDEQFYSAQQLHIIHTDFMNNLRQREIGIDIPLANFIEQHYQKEHLFCTVCHPRYHIIRYLAMNILQRIGISPLEIANAFYDVDFIDLIHPIYPSVIKHLNLKFLQPGARIYSLGDEKFSFQEYIARYVDIHSKELQLV</sequence>
<dbReference type="Pfam" id="PF18588">
    <property type="entry name" value="WcbI"/>
    <property type="match status" value="1"/>
</dbReference>
<evidence type="ECO:0000313" key="2">
    <source>
        <dbReference type="EMBL" id="MCY9763974.1"/>
    </source>
</evidence>
<dbReference type="EMBL" id="JAMDNP010000071">
    <property type="protein sequence ID" value="MCY9763974.1"/>
    <property type="molecule type" value="Genomic_DNA"/>
</dbReference>
<gene>
    <name evidence="2" type="ORF">M5X12_26035</name>
</gene>
<dbReference type="InterPro" id="IPR041307">
    <property type="entry name" value="WcbI"/>
</dbReference>
<feature type="domain" description="Polysaccharide biosynthesis enzyme WcbI" evidence="1">
    <location>
        <begin position="3"/>
        <end position="206"/>
    </location>
</feature>
<comment type="caution">
    <text evidence="2">The sequence shown here is derived from an EMBL/GenBank/DDBJ whole genome shotgun (WGS) entry which is preliminary data.</text>
</comment>
<dbReference type="Proteomes" id="UP001527181">
    <property type="component" value="Unassembled WGS sequence"/>
</dbReference>
<dbReference type="RefSeq" id="WP_005542926.1">
    <property type="nucleotide sequence ID" value="NZ_JAKOBS010000005.1"/>
</dbReference>
<name>A0ABT4H5S3_PAEAL</name>
<proteinExistence type="predicted"/>
<keyword evidence="3" id="KW-1185">Reference proteome</keyword>
<accession>A0ABT4H5S3</accession>
<protein>
    <submittedName>
        <fullName evidence="2">WcbI family polysaccharide biosynthesis putative acetyltransferase</fullName>
    </submittedName>
</protein>
<reference evidence="2 3" key="1">
    <citation type="submission" date="2022-05" db="EMBL/GenBank/DDBJ databases">
        <title>Genome Sequencing of Bee-Associated Microbes.</title>
        <authorList>
            <person name="Dunlap C."/>
        </authorList>
    </citation>
    <scope>NUCLEOTIDE SEQUENCE [LARGE SCALE GENOMIC DNA]</scope>
    <source>
        <strain evidence="2 3">NRRL B-04010</strain>
    </source>
</reference>
<evidence type="ECO:0000259" key="1">
    <source>
        <dbReference type="Pfam" id="PF18588"/>
    </source>
</evidence>